<protein>
    <recommendedName>
        <fullName evidence="4">ESX-1 secretion-associated protein</fullName>
    </recommendedName>
</protein>
<dbReference type="RefSeq" id="WP_161895763.1">
    <property type="nucleotide sequence ID" value="NZ_BJOV01000005.1"/>
</dbReference>
<evidence type="ECO:0000256" key="1">
    <source>
        <dbReference type="SAM" id="MobiDB-lite"/>
    </source>
</evidence>
<sequence length="99" mass="10000">MKAVTVDQTSVRTAADAQDRAADRVGEQASAEGLDTSSLTPVFGLIGAGFLAALADVRQQRSTTLAAAEQAHRTASTTTKAACCAYTCCDATSAAGMTA</sequence>
<dbReference type="EMBL" id="BJOV01000005">
    <property type="protein sequence ID" value="GEE01986.1"/>
    <property type="molecule type" value="Genomic_DNA"/>
</dbReference>
<evidence type="ECO:0008006" key="4">
    <source>
        <dbReference type="Google" id="ProtNLM"/>
    </source>
</evidence>
<organism evidence="2 3">
    <name type="scientific">Gordonia spumicola</name>
    <dbReference type="NCBI Taxonomy" id="589161"/>
    <lineage>
        <taxon>Bacteria</taxon>
        <taxon>Bacillati</taxon>
        <taxon>Actinomycetota</taxon>
        <taxon>Actinomycetes</taxon>
        <taxon>Mycobacteriales</taxon>
        <taxon>Gordoniaceae</taxon>
        <taxon>Gordonia</taxon>
    </lineage>
</organism>
<gene>
    <name evidence="2" type="ORF">nbrc107696_24320</name>
</gene>
<dbReference type="GO" id="GO:0009306">
    <property type="term" value="P:protein secretion"/>
    <property type="evidence" value="ECO:0007669"/>
    <property type="project" value="InterPro"/>
</dbReference>
<dbReference type="Pfam" id="PF10824">
    <property type="entry name" value="T7SS_ESX_EspC"/>
    <property type="match status" value="1"/>
</dbReference>
<feature type="compositionally biased region" description="Polar residues" evidence="1">
    <location>
        <begin position="1"/>
        <end position="11"/>
    </location>
</feature>
<evidence type="ECO:0000313" key="2">
    <source>
        <dbReference type="EMBL" id="GEE01986.1"/>
    </source>
</evidence>
<accession>A0A7I9V9A2</accession>
<comment type="caution">
    <text evidence="2">The sequence shown here is derived from an EMBL/GenBank/DDBJ whole genome shotgun (WGS) entry which is preliminary data.</text>
</comment>
<reference evidence="3" key="1">
    <citation type="submission" date="2019-06" db="EMBL/GenBank/DDBJ databases">
        <title>Gordonia isolated from sludge of a wastewater treatment plant.</title>
        <authorList>
            <person name="Tamura T."/>
            <person name="Aoyama K."/>
            <person name="Kang Y."/>
            <person name="Saito S."/>
            <person name="Akiyama N."/>
            <person name="Yazawa K."/>
            <person name="Gonoi T."/>
            <person name="Mikami Y."/>
        </authorList>
    </citation>
    <scope>NUCLEOTIDE SEQUENCE [LARGE SCALE GENOMIC DNA]</scope>
    <source>
        <strain evidence="3">NBRC 107696</strain>
    </source>
</reference>
<dbReference type="InterPro" id="IPR022536">
    <property type="entry name" value="EspC"/>
</dbReference>
<name>A0A7I9V9A2_9ACTN</name>
<proteinExistence type="predicted"/>
<feature type="region of interest" description="Disordered" evidence="1">
    <location>
        <begin position="1"/>
        <end position="32"/>
    </location>
</feature>
<dbReference type="AlphaFoldDB" id="A0A7I9V9A2"/>
<feature type="compositionally biased region" description="Basic and acidic residues" evidence="1">
    <location>
        <begin position="17"/>
        <end position="26"/>
    </location>
</feature>
<keyword evidence="3" id="KW-1185">Reference proteome</keyword>
<dbReference type="Proteomes" id="UP000444960">
    <property type="component" value="Unassembled WGS sequence"/>
</dbReference>
<evidence type="ECO:0000313" key="3">
    <source>
        <dbReference type="Proteomes" id="UP000444960"/>
    </source>
</evidence>